<feature type="signal peptide" evidence="1">
    <location>
        <begin position="1"/>
        <end position="17"/>
    </location>
</feature>
<keyword evidence="1" id="KW-0732">Signal</keyword>
<protein>
    <submittedName>
        <fullName evidence="2">Putative secreted protein</fullName>
    </submittedName>
</protein>
<name>A0A2M4DAW9_ANODA</name>
<reference evidence="2" key="1">
    <citation type="submission" date="2018-01" db="EMBL/GenBank/DDBJ databases">
        <title>An insight into the sialome of Amazonian anophelines.</title>
        <authorList>
            <person name="Ribeiro J.M."/>
            <person name="Scarpassa V."/>
            <person name="Calvo E."/>
        </authorList>
    </citation>
    <scope>NUCLEOTIDE SEQUENCE</scope>
</reference>
<evidence type="ECO:0000313" key="2">
    <source>
        <dbReference type="EMBL" id="MBW74641.1"/>
    </source>
</evidence>
<proteinExistence type="predicted"/>
<dbReference type="AlphaFoldDB" id="A0A2M4DAW9"/>
<dbReference type="EMBL" id="GGFL01010463">
    <property type="protein sequence ID" value="MBW74641.1"/>
    <property type="molecule type" value="Transcribed_RNA"/>
</dbReference>
<evidence type="ECO:0000256" key="1">
    <source>
        <dbReference type="SAM" id="SignalP"/>
    </source>
</evidence>
<organism evidence="2">
    <name type="scientific">Anopheles darlingi</name>
    <name type="common">Mosquito</name>
    <dbReference type="NCBI Taxonomy" id="43151"/>
    <lineage>
        <taxon>Eukaryota</taxon>
        <taxon>Metazoa</taxon>
        <taxon>Ecdysozoa</taxon>
        <taxon>Arthropoda</taxon>
        <taxon>Hexapoda</taxon>
        <taxon>Insecta</taxon>
        <taxon>Pterygota</taxon>
        <taxon>Neoptera</taxon>
        <taxon>Endopterygota</taxon>
        <taxon>Diptera</taxon>
        <taxon>Nematocera</taxon>
        <taxon>Culicoidea</taxon>
        <taxon>Culicidae</taxon>
        <taxon>Anophelinae</taxon>
        <taxon>Anopheles</taxon>
    </lineage>
</organism>
<sequence>MFPIFHAASLSLSLSLSHFPPYSSTGMRLRKHFSAVDGVVWFDGWGGIGELWVWVSVPPRSSGKVQTCTLHNATRSSPPIWLRTTNVGGRSVCGGLIVAKASASAGFPRFLRPGPFTRSHQKKCLK</sequence>
<feature type="chain" id="PRO_5014888994" evidence="1">
    <location>
        <begin position="18"/>
        <end position="126"/>
    </location>
</feature>
<accession>A0A2M4DAW9</accession>